<dbReference type="EMBL" id="MAYW01000021">
    <property type="protein sequence ID" value="ODS33700.1"/>
    <property type="molecule type" value="Genomic_DNA"/>
</dbReference>
<proteinExistence type="predicted"/>
<evidence type="ECO:0000256" key="2">
    <source>
        <dbReference type="ARBA" id="ARBA00022723"/>
    </source>
</evidence>
<feature type="transmembrane region" description="Helical" evidence="5">
    <location>
        <begin position="6"/>
        <end position="24"/>
    </location>
</feature>
<evidence type="ECO:0000313" key="7">
    <source>
        <dbReference type="EMBL" id="ODS33700.1"/>
    </source>
</evidence>
<keyword evidence="5" id="KW-1133">Transmembrane helix</keyword>
<comment type="caution">
    <text evidence="7">The sequence shown here is derived from an EMBL/GenBank/DDBJ whole genome shotgun (WGS) entry which is preliminary data.</text>
</comment>
<feature type="transmembrane region" description="Helical" evidence="5">
    <location>
        <begin position="84"/>
        <end position="103"/>
    </location>
</feature>
<name>A0A1E3XDP3_9BACT</name>
<dbReference type="AlphaFoldDB" id="A0A1E3XDP3"/>
<dbReference type="GO" id="GO:0009055">
    <property type="term" value="F:electron transfer activity"/>
    <property type="evidence" value="ECO:0007669"/>
    <property type="project" value="InterPro"/>
</dbReference>
<dbReference type="Pfam" id="PF13442">
    <property type="entry name" value="Cytochrome_CBB3"/>
    <property type="match status" value="1"/>
</dbReference>
<dbReference type="InterPro" id="IPR036909">
    <property type="entry name" value="Cyt_c-like_dom_sf"/>
</dbReference>
<sequence length="256" mass="29455">MRIPKFIQMILLVVIVFLVFKFTIRPQIPSSLLSFYMMIVIFAIFIYVISDSQLLQDFLKPLKSLLVVNENKLIEESNREIRQLIFAFLPIFAAVFTYLNMAVDAKAPAELRSIHPAPPLQIRFNEKPIRIEGLKNPLRSDTANFDKYVEEGAVIYFENCFFCHGDNLDGNGHFAEAIDPKPANFLDHGTIAQLQESYVFWRVSKGGQGLPDEGTPWNSAMPAWENVLTEKQIWKVIIYIYEAAGVEPRRWDKKPK</sequence>
<dbReference type="GO" id="GO:0020037">
    <property type="term" value="F:heme binding"/>
    <property type="evidence" value="ECO:0007669"/>
    <property type="project" value="InterPro"/>
</dbReference>
<dbReference type="PROSITE" id="PS51007">
    <property type="entry name" value="CYTC"/>
    <property type="match status" value="1"/>
</dbReference>
<dbReference type="Gene3D" id="1.10.760.10">
    <property type="entry name" value="Cytochrome c-like domain"/>
    <property type="match status" value="1"/>
</dbReference>
<keyword evidence="1 4" id="KW-0349">Heme</keyword>
<dbReference type="InterPro" id="IPR009056">
    <property type="entry name" value="Cyt_c-like_dom"/>
</dbReference>
<accession>A0A1E3XDP3</accession>
<evidence type="ECO:0000313" key="8">
    <source>
        <dbReference type="Proteomes" id="UP000094056"/>
    </source>
</evidence>
<evidence type="ECO:0000256" key="4">
    <source>
        <dbReference type="PROSITE-ProRule" id="PRU00433"/>
    </source>
</evidence>
<evidence type="ECO:0000256" key="1">
    <source>
        <dbReference type="ARBA" id="ARBA00022617"/>
    </source>
</evidence>
<evidence type="ECO:0000256" key="3">
    <source>
        <dbReference type="ARBA" id="ARBA00023004"/>
    </source>
</evidence>
<keyword evidence="3 4" id="KW-0408">Iron</keyword>
<dbReference type="GO" id="GO:0046872">
    <property type="term" value="F:metal ion binding"/>
    <property type="evidence" value="ECO:0007669"/>
    <property type="project" value="UniProtKB-KW"/>
</dbReference>
<feature type="domain" description="Cytochrome c" evidence="6">
    <location>
        <begin position="147"/>
        <end position="244"/>
    </location>
</feature>
<keyword evidence="5" id="KW-0812">Transmembrane</keyword>
<dbReference type="Proteomes" id="UP000094056">
    <property type="component" value="Unassembled WGS sequence"/>
</dbReference>
<gene>
    <name evidence="7" type="ORF">SCARUB_01136</name>
</gene>
<evidence type="ECO:0000256" key="5">
    <source>
        <dbReference type="SAM" id="Phobius"/>
    </source>
</evidence>
<dbReference type="SUPFAM" id="SSF46626">
    <property type="entry name" value="Cytochrome c"/>
    <property type="match status" value="1"/>
</dbReference>
<organism evidence="7 8">
    <name type="scientific">Candidatus Scalindua rubra</name>
    <dbReference type="NCBI Taxonomy" id="1872076"/>
    <lineage>
        <taxon>Bacteria</taxon>
        <taxon>Pseudomonadati</taxon>
        <taxon>Planctomycetota</taxon>
        <taxon>Candidatus Brocadiia</taxon>
        <taxon>Candidatus Brocadiales</taxon>
        <taxon>Candidatus Scalinduaceae</taxon>
        <taxon>Candidatus Scalindua</taxon>
    </lineage>
</organism>
<reference evidence="7 8" key="1">
    <citation type="submission" date="2016-07" db="EMBL/GenBank/DDBJ databases">
        <title>Draft genome of Scalindua rubra, obtained from a brine-seawater interface in the Red Sea, sheds light on salt adaptation in anammox bacteria.</title>
        <authorList>
            <person name="Speth D.R."/>
            <person name="Lagkouvardos I."/>
            <person name="Wang Y."/>
            <person name="Qian P.-Y."/>
            <person name="Dutilh B.E."/>
            <person name="Jetten M.S."/>
        </authorList>
    </citation>
    <scope>NUCLEOTIDE SEQUENCE [LARGE SCALE GENOMIC DNA]</scope>
    <source>
        <strain evidence="7">BSI-1</strain>
    </source>
</reference>
<keyword evidence="5" id="KW-0472">Membrane</keyword>
<protein>
    <submittedName>
        <fullName evidence="7">Putative (Monoheme) protein</fullName>
    </submittedName>
</protein>
<keyword evidence="2 4" id="KW-0479">Metal-binding</keyword>
<feature type="transmembrane region" description="Helical" evidence="5">
    <location>
        <begin position="31"/>
        <end position="50"/>
    </location>
</feature>
<evidence type="ECO:0000259" key="6">
    <source>
        <dbReference type="PROSITE" id="PS51007"/>
    </source>
</evidence>